<dbReference type="GO" id="GO:0005886">
    <property type="term" value="C:plasma membrane"/>
    <property type="evidence" value="ECO:0007669"/>
    <property type="project" value="TreeGrafter"/>
</dbReference>
<dbReference type="EMBL" id="JARSFG010000004">
    <property type="protein sequence ID" value="MEC1177553.1"/>
    <property type="molecule type" value="Genomic_DNA"/>
</dbReference>
<keyword evidence="1" id="KW-0812">Transmembrane</keyword>
<keyword evidence="4" id="KW-1185">Reference proteome</keyword>
<dbReference type="GO" id="GO:0052621">
    <property type="term" value="F:diguanylate cyclase activity"/>
    <property type="evidence" value="ECO:0007669"/>
    <property type="project" value="UniProtKB-EC"/>
</dbReference>
<comment type="caution">
    <text evidence="3">The sequence shown here is derived from an EMBL/GenBank/DDBJ whole genome shotgun (WGS) entry which is preliminary data.</text>
</comment>
<feature type="domain" description="GGDEF" evidence="2">
    <location>
        <begin position="361"/>
        <end position="494"/>
    </location>
</feature>
<dbReference type="GO" id="GO:1902201">
    <property type="term" value="P:negative regulation of bacterial-type flagellum-dependent cell motility"/>
    <property type="evidence" value="ECO:0007669"/>
    <property type="project" value="TreeGrafter"/>
</dbReference>
<dbReference type="EC" id="2.7.7.65" evidence="3"/>
<evidence type="ECO:0000256" key="1">
    <source>
        <dbReference type="SAM" id="Phobius"/>
    </source>
</evidence>
<dbReference type="AlphaFoldDB" id="A0AAW9NP12"/>
<dbReference type="Pfam" id="PF00990">
    <property type="entry name" value="GGDEF"/>
    <property type="match status" value="1"/>
</dbReference>
<dbReference type="FunFam" id="3.30.70.270:FF:000001">
    <property type="entry name" value="Diguanylate cyclase domain protein"/>
    <property type="match status" value="1"/>
</dbReference>
<keyword evidence="1" id="KW-1133">Transmembrane helix</keyword>
<dbReference type="PANTHER" id="PTHR45138:SF9">
    <property type="entry name" value="DIGUANYLATE CYCLASE DGCM-RELATED"/>
    <property type="match status" value="1"/>
</dbReference>
<evidence type="ECO:0000313" key="3">
    <source>
        <dbReference type="EMBL" id="MEC1177553.1"/>
    </source>
</evidence>
<dbReference type="InterPro" id="IPR029787">
    <property type="entry name" value="Nucleotide_cyclase"/>
</dbReference>
<evidence type="ECO:0000313" key="4">
    <source>
        <dbReference type="Proteomes" id="UP001344888"/>
    </source>
</evidence>
<protein>
    <submittedName>
        <fullName evidence="3">GGDEF domain-containing protein</fullName>
        <ecNumber evidence="3">2.7.7.65</ecNumber>
    </submittedName>
</protein>
<gene>
    <name evidence="3" type="ORF">P9B03_03570</name>
</gene>
<feature type="transmembrane region" description="Helical" evidence="1">
    <location>
        <begin position="304"/>
        <end position="326"/>
    </location>
</feature>
<dbReference type="PROSITE" id="PS50887">
    <property type="entry name" value="GGDEF"/>
    <property type="match status" value="1"/>
</dbReference>
<dbReference type="InterPro" id="IPR000160">
    <property type="entry name" value="GGDEF_dom"/>
</dbReference>
<proteinExistence type="predicted"/>
<accession>A0AAW9NP12</accession>
<dbReference type="NCBIfam" id="TIGR00254">
    <property type="entry name" value="GGDEF"/>
    <property type="match status" value="1"/>
</dbReference>
<dbReference type="Proteomes" id="UP001344888">
    <property type="component" value="Unassembled WGS sequence"/>
</dbReference>
<keyword evidence="3" id="KW-0548">Nucleotidyltransferase</keyword>
<sequence>MKNLHIKLFLSLIIFAIILVTVVTQTNRKLIQNDIQERAKVNWSLIENQILDNLETIDIVQHQLEQELSKTVEKELRQMAELYKENPNILSWDLEQMKSEHGMEIYILDDTNTIIHTTYRTDLGISFKDCCAEFDRVLTQRRQSGEFFTEGIDISTQTNEMWKYSYLATPDHKYLMEIGIPAKEIALFNNFNFVDIATKLPQEYDDLLEVKIMSRAGKYLSGSNGERGSVKDSDADFQAAFQRALETSNIVHYDKQIGEGVIETYRFLPYDNVQNRSYSTKRIVFLKYNNATELAWLKVNTQQFYFILGVAMLTSLIALVALNLILMKTVRQAERDPLTGVYNRATYLEQVEKLLRRTQQKKIGLLLFDVDNFKQVNDRYGHIKGDMVLVELAKMLEQLARKEGFVVRFGGDEFAIVVKDATVDKLERIANEAIGDVRQRREGSDLAWQLLSLSIGGTLQTDLQETERDLYSRADEALYASKNAGKDRYSLKEL</sequence>
<reference evidence="3 4" key="1">
    <citation type="submission" date="2023-03" db="EMBL/GenBank/DDBJ databases">
        <title>Bacillus Genome Sequencing.</title>
        <authorList>
            <person name="Dunlap C."/>
        </authorList>
    </citation>
    <scope>NUCLEOTIDE SEQUENCE [LARGE SCALE GENOMIC DNA]</scope>
    <source>
        <strain evidence="3 4">B-59205</strain>
    </source>
</reference>
<dbReference type="PANTHER" id="PTHR45138">
    <property type="entry name" value="REGULATORY COMPONENTS OF SENSORY TRANSDUCTION SYSTEM"/>
    <property type="match status" value="1"/>
</dbReference>
<keyword evidence="3" id="KW-0808">Transferase</keyword>
<dbReference type="CDD" id="cd01949">
    <property type="entry name" value="GGDEF"/>
    <property type="match status" value="1"/>
</dbReference>
<name>A0AAW9NP12_9BACL</name>
<dbReference type="SUPFAM" id="SSF55073">
    <property type="entry name" value="Nucleotide cyclase"/>
    <property type="match status" value="1"/>
</dbReference>
<keyword evidence="1" id="KW-0472">Membrane</keyword>
<dbReference type="RefSeq" id="WP_326121952.1">
    <property type="nucleotide sequence ID" value="NZ_JARSFG010000004.1"/>
</dbReference>
<dbReference type="InterPro" id="IPR050469">
    <property type="entry name" value="Diguanylate_Cyclase"/>
</dbReference>
<dbReference type="SMART" id="SM00267">
    <property type="entry name" value="GGDEF"/>
    <property type="match status" value="1"/>
</dbReference>
<organism evidence="3 4">
    <name type="scientific">Metasolibacillus meyeri</name>
    <dbReference type="NCBI Taxonomy" id="1071052"/>
    <lineage>
        <taxon>Bacteria</taxon>
        <taxon>Bacillati</taxon>
        <taxon>Bacillota</taxon>
        <taxon>Bacilli</taxon>
        <taxon>Bacillales</taxon>
        <taxon>Caryophanaceae</taxon>
        <taxon>Metasolibacillus</taxon>
    </lineage>
</organism>
<evidence type="ECO:0000259" key="2">
    <source>
        <dbReference type="PROSITE" id="PS50887"/>
    </source>
</evidence>
<dbReference type="InterPro" id="IPR043128">
    <property type="entry name" value="Rev_trsase/Diguanyl_cyclase"/>
</dbReference>
<dbReference type="Gene3D" id="3.30.70.270">
    <property type="match status" value="1"/>
</dbReference>
<dbReference type="GO" id="GO:0043709">
    <property type="term" value="P:cell adhesion involved in single-species biofilm formation"/>
    <property type="evidence" value="ECO:0007669"/>
    <property type="project" value="TreeGrafter"/>
</dbReference>